<dbReference type="InterPro" id="IPR025724">
    <property type="entry name" value="GAG-pre-integrase_dom"/>
</dbReference>
<dbReference type="PANTHER" id="PTHR11439">
    <property type="entry name" value="GAG-POL-RELATED RETROTRANSPOSON"/>
    <property type="match status" value="1"/>
</dbReference>
<evidence type="ECO:0000256" key="1">
    <source>
        <dbReference type="ARBA" id="ARBA00022750"/>
    </source>
</evidence>
<feature type="compositionally biased region" description="Basic and acidic residues" evidence="3">
    <location>
        <begin position="257"/>
        <end position="274"/>
    </location>
</feature>
<dbReference type="Pfam" id="PF07727">
    <property type="entry name" value="RVT_2"/>
    <property type="match status" value="1"/>
</dbReference>
<evidence type="ECO:0000259" key="4">
    <source>
        <dbReference type="PROSITE" id="PS50158"/>
    </source>
</evidence>
<dbReference type="PROSITE" id="PS50158">
    <property type="entry name" value="ZF_CCHC"/>
    <property type="match status" value="1"/>
</dbReference>
<dbReference type="EMBL" id="OIVN01002984">
    <property type="protein sequence ID" value="SPD07941.1"/>
    <property type="molecule type" value="Genomic_DNA"/>
</dbReference>
<dbReference type="SMART" id="SM00343">
    <property type="entry name" value="ZnF_C2HC"/>
    <property type="match status" value="2"/>
</dbReference>
<keyword evidence="2" id="KW-0479">Metal-binding</keyword>
<dbReference type="InterPro" id="IPR012337">
    <property type="entry name" value="RNaseH-like_sf"/>
</dbReference>
<evidence type="ECO:0000313" key="6">
    <source>
        <dbReference type="EMBL" id="SPD07941.1"/>
    </source>
</evidence>
<keyword evidence="1" id="KW-0645">Protease</keyword>
<dbReference type="InterPro" id="IPR036875">
    <property type="entry name" value="Znf_CCHC_sf"/>
</dbReference>
<dbReference type="Pfam" id="PF25597">
    <property type="entry name" value="SH3_retrovirus"/>
    <property type="match status" value="1"/>
</dbReference>
<gene>
    <name evidence="6" type="ORF">FSB_LOCUS35823</name>
</gene>
<dbReference type="Gene3D" id="3.30.420.10">
    <property type="entry name" value="Ribonuclease H-like superfamily/Ribonuclease H"/>
    <property type="match status" value="1"/>
</dbReference>
<feature type="region of interest" description="Disordered" evidence="3">
    <location>
        <begin position="225"/>
        <end position="282"/>
    </location>
</feature>
<name>A0A2N9H8E1_FAGSY</name>
<sequence length="1323" mass="151916">MATNSGDTLFTHTTNHVPIFNGEHYDYWSSQMMTIFISQDLWDLIEDGFQEPPATGNSSWTNANQKEYKENLKKNATALRIIHQGVSKSIYPRIFGEKKAKDAWETLQKEFQGSKKAISVKLQNLWRDFDNLAMKETESVKDFHSRVAEIVNQIKSYGDTIQEKKLVEKILRSLPQKFDHVVAAIEESKDLSILSLYELMGSLEAHEGRMSRFSSQPLEQAFQSKVNVSQKEFSKDEQEKRGGNYQKKGQYGRGRGNFKDGQNRGRGRNGEKYQQKPGTSSSQCFICKKPGHESKECRFRCTRCKIPNHSKRDCWYRDKQEKNDANFVKDSQEDQLFYTCMSAEQETQDTWFLDSGCSSHMTMNSKSFVELDRSYSSVVKLGDGKLKKVEGKGTIAVNTNGGNRKFIHDVLYVPSLSQNLLSVGQLLRKGYSLLFDDGECTIYDKKHKLTVAKVGMSRNNVFPLSMPSNEKIALKCEHVDDSHLWHLRYGHLNYQGLQLLKKRNMVVGLPSIQNNDRICEGCIYGKMHRLPFPKTAWRARAPLELFKALVERQSGYQMKTLRTDRGGEFIYKPFLQYCKENGIQRQLTVRRTPQQNGVAERKNRTIEEMARSMLKGKGLPRICLRGRDYLICYGQKLSTQQYIFLNRSPTKAVRNKTPFEAWHKQKPMVNQLKVFGCIAYAHIPSQEREKFDEKGEKYIFIGYSDESKGFRLLNPKSNKLVVSRDVIFDEMESWQWEDNLQESRNFEVPTLDFQDKSNSLPNPNSVEVPRTASSPNRSPNTALPSSDSTDAESPPRKMRSLSDIYQSCEFALFSSEPQTFEDAVKENVWANAMNEEIASIERNQTWELVDLPNGREVIGLKWIYKTKFNEDGSIQKHKARLVAKGYAQQPGVDFHETFAPVVRMETIRTVLALAAQMELQVFQLDVKSAFLNGDLEEEVYVEQPKGYVKKGKEDQVYRLRKALYGLKQAPRAWNSKIDSYFRQNGFHRSKCEPSLYVKHDGTGDFLVVCLYVDDLIYMGTNMKMVEDFKRAMMKEYEMTDLGLMKYFLGIQVRQSKGEVFICQEKYIEDLLKKFHMAACKPVSTPMSSNEKLQQNDAAEKADAKAYRSLVGSLIYLTNTRPDIVHSVSLISRFMNQPSKLHYATAKRILRYLQGTKKLGILYKKENDNNLVGFTDSDWVGSLDDRKSTSGYIFCLGSKVIAWSSKKQKTVALSSAEAEYIAANDAACEAVWLRKILSDLQQKIEEPTVICCDNMSAIAMTKNPVFHARTKHIELRHHFIRDLVSQGEIQLKFISTNDQPADILTKAATVDKIEWFKKFLKITN</sequence>
<feature type="region of interest" description="Disordered" evidence="3">
    <location>
        <begin position="751"/>
        <end position="798"/>
    </location>
</feature>
<keyword evidence="2" id="KW-0863">Zinc-finger</keyword>
<dbReference type="GO" id="GO:0004190">
    <property type="term" value="F:aspartic-type endopeptidase activity"/>
    <property type="evidence" value="ECO:0007669"/>
    <property type="project" value="UniProtKB-KW"/>
</dbReference>
<dbReference type="Pfam" id="PF22936">
    <property type="entry name" value="Pol_BBD"/>
    <property type="match status" value="1"/>
</dbReference>
<dbReference type="GO" id="GO:0003676">
    <property type="term" value="F:nucleic acid binding"/>
    <property type="evidence" value="ECO:0007669"/>
    <property type="project" value="InterPro"/>
</dbReference>
<evidence type="ECO:0008006" key="7">
    <source>
        <dbReference type="Google" id="ProtNLM"/>
    </source>
</evidence>
<evidence type="ECO:0000256" key="2">
    <source>
        <dbReference type="PROSITE-ProRule" id="PRU00047"/>
    </source>
</evidence>
<protein>
    <recommendedName>
        <fullName evidence="7">CCHC-type domain-containing protein</fullName>
    </recommendedName>
</protein>
<organism evidence="6">
    <name type="scientific">Fagus sylvatica</name>
    <name type="common">Beechnut</name>
    <dbReference type="NCBI Taxonomy" id="28930"/>
    <lineage>
        <taxon>Eukaryota</taxon>
        <taxon>Viridiplantae</taxon>
        <taxon>Streptophyta</taxon>
        <taxon>Embryophyta</taxon>
        <taxon>Tracheophyta</taxon>
        <taxon>Spermatophyta</taxon>
        <taxon>Magnoliopsida</taxon>
        <taxon>eudicotyledons</taxon>
        <taxon>Gunneridae</taxon>
        <taxon>Pentapetalae</taxon>
        <taxon>rosids</taxon>
        <taxon>fabids</taxon>
        <taxon>Fagales</taxon>
        <taxon>Fagaceae</taxon>
        <taxon>Fagus</taxon>
    </lineage>
</organism>
<dbReference type="Gene3D" id="4.10.60.10">
    <property type="entry name" value="Zinc finger, CCHC-type"/>
    <property type="match status" value="1"/>
</dbReference>
<dbReference type="SUPFAM" id="SSF57756">
    <property type="entry name" value="Retrovirus zinc finger-like domains"/>
    <property type="match status" value="1"/>
</dbReference>
<dbReference type="PROSITE" id="PS50994">
    <property type="entry name" value="INTEGRASE"/>
    <property type="match status" value="1"/>
</dbReference>
<evidence type="ECO:0000259" key="5">
    <source>
        <dbReference type="PROSITE" id="PS50994"/>
    </source>
</evidence>
<dbReference type="Pfam" id="PF14223">
    <property type="entry name" value="Retrotran_gag_2"/>
    <property type="match status" value="1"/>
</dbReference>
<dbReference type="GO" id="GO:0008270">
    <property type="term" value="F:zinc ion binding"/>
    <property type="evidence" value="ECO:0007669"/>
    <property type="project" value="UniProtKB-KW"/>
</dbReference>
<dbReference type="InterPro" id="IPR054722">
    <property type="entry name" value="PolX-like_BBD"/>
</dbReference>
<dbReference type="InterPro" id="IPR001584">
    <property type="entry name" value="Integrase_cat-core"/>
</dbReference>
<feature type="compositionally biased region" description="Polar residues" evidence="3">
    <location>
        <begin position="756"/>
        <end position="788"/>
    </location>
</feature>
<dbReference type="InterPro" id="IPR036397">
    <property type="entry name" value="RNaseH_sf"/>
</dbReference>
<dbReference type="SUPFAM" id="SSF53098">
    <property type="entry name" value="Ribonuclease H-like"/>
    <property type="match status" value="1"/>
</dbReference>
<dbReference type="Pfam" id="PF13976">
    <property type="entry name" value="gag_pre-integrs"/>
    <property type="match status" value="1"/>
</dbReference>
<accession>A0A2N9H8E1</accession>
<evidence type="ECO:0000256" key="3">
    <source>
        <dbReference type="SAM" id="MobiDB-lite"/>
    </source>
</evidence>
<feature type="domain" description="Integrase catalytic" evidence="5">
    <location>
        <begin position="544"/>
        <end position="666"/>
    </location>
</feature>
<dbReference type="InterPro" id="IPR057670">
    <property type="entry name" value="SH3_retrovirus"/>
</dbReference>
<dbReference type="GO" id="GO:0015074">
    <property type="term" value="P:DNA integration"/>
    <property type="evidence" value="ECO:0007669"/>
    <property type="project" value="InterPro"/>
</dbReference>
<proteinExistence type="predicted"/>
<keyword evidence="1" id="KW-0064">Aspartyl protease</keyword>
<feature type="compositionally biased region" description="Basic and acidic residues" evidence="3">
    <location>
        <begin position="232"/>
        <end position="242"/>
    </location>
</feature>
<dbReference type="PANTHER" id="PTHR11439:SF483">
    <property type="entry name" value="PEPTIDE SYNTHASE GLIP-LIKE, PUTATIVE (AFU_ORTHOLOGUE AFUA_3G12920)-RELATED"/>
    <property type="match status" value="1"/>
</dbReference>
<dbReference type="InterPro" id="IPR043502">
    <property type="entry name" value="DNA/RNA_pol_sf"/>
</dbReference>
<dbReference type="InterPro" id="IPR013103">
    <property type="entry name" value="RVT_2"/>
</dbReference>
<feature type="domain" description="CCHC-type" evidence="4">
    <location>
        <begin position="284"/>
        <end position="298"/>
    </location>
</feature>
<keyword evidence="2" id="KW-0862">Zinc</keyword>
<dbReference type="SUPFAM" id="SSF56672">
    <property type="entry name" value="DNA/RNA polymerases"/>
    <property type="match status" value="1"/>
</dbReference>
<keyword evidence="1" id="KW-0378">Hydrolase</keyword>
<dbReference type="CDD" id="cd09272">
    <property type="entry name" value="RNase_HI_RT_Ty1"/>
    <property type="match status" value="1"/>
</dbReference>
<reference evidence="6" key="1">
    <citation type="submission" date="2018-02" db="EMBL/GenBank/DDBJ databases">
        <authorList>
            <person name="Cohen D.B."/>
            <person name="Kent A.D."/>
        </authorList>
    </citation>
    <scope>NUCLEOTIDE SEQUENCE</scope>
</reference>
<dbReference type="InterPro" id="IPR001878">
    <property type="entry name" value="Znf_CCHC"/>
</dbReference>